<name>A0A6C0JU37_9ZZZZ</name>
<evidence type="ECO:0008006" key="2">
    <source>
        <dbReference type="Google" id="ProtNLM"/>
    </source>
</evidence>
<sequence>MKLDCVLTAVNENKLYIEFIEFFIKTWNKLYPNVDVKIVLVAKKIPDEFSEYKNNIILFEPIDNISTSSISQIIRLFYPAILNYKNGVLITDIDMIPLNNKMYSENIINYTNDKFIYYLENTIFDMKQIAICYNVAIPEVWKDIFNIKSLDDIKTYFIKLSKEKKNIEWNYDQKLLYLKVNEWNKKTNNFVCLKLKDVKFKRLNRHSFKTVDNSIKNNIINGVYTDYHCYRPMSNYSKINWEIYNIL</sequence>
<proteinExistence type="predicted"/>
<protein>
    <recommendedName>
        <fullName evidence="2">Nucleotide-diphospho-sugar transferase domain-containing protein</fullName>
    </recommendedName>
</protein>
<dbReference type="EMBL" id="MN740684">
    <property type="protein sequence ID" value="QHU07418.1"/>
    <property type="molecule type" value="Genomic_DNA"/>
</dbReference>
<dbReference type="AlphaFoldDB" id="A0A6C0JU37"/>
<reference evidence="1" key="1">
    <citation type="journal article" date="2020" name="Nature">
        <title>Giant virus diversity and host interactions through global metagenomics.</title>
        <authorList>
            <person name="Schulz F."/>
            <person name="Roux S."/>
            <person name="Paez-Espino D."/>
            <person name="Jungbluth S."/>
            <person name="Walsh D.A."/>
            <person name="Denef V.J."/>
            <person name="McMahon K.D."/>
            <person name="Konstantinidis K.T."/>
            <person name="Eloe-Fadrosh E.A."/>
            <person name="Kyrpides N.C."/>
            <person name="Woyke T."/>
        </authorList>
    </citation>
    <scope>NUCLEOTIDE SEQUENCE</scope>
    <source>
        <strain evidence="1">GVMAG-S-1040241-154</strain>
    </source>
</reference>
<accession>A0A6C0JU37</accession>
<organism evidence="1">
    <name type="scientific">viral metagenome</name>
    <dbReference type="NCBI Taxonomy" id="1070528"/>
    <lineage>
        <taxon>unclassified sequences</taxon>
        <taxon>metagenomes</taxon>
        <taxon>organismal metagenomes</taxon>
    </lineage>
</organism>
<evidence type="ECO:0000313" key="1">
    <source>
        <dbReference type="EMBL" id="QHU07418.1"/>
    </source>
</evidence>